<sequence length="118" mass="12595">MAEPLSILGGVAASIQLVECAATALLGTINFIRDLRDIPMKIASRVDDVERSSQRVNYICRHVLGSGSLAADHIGPEAVARLSSFCESLRIALDEAEAVLKPLVETSKSGKHAKALRL</sequence>
<evidence type="ECO:0000313" key="2">
    <source>
        <dbReference type="Proteomes" id="UP000015530"/>
    </source>
</evidence>
<dbReference type="OrthoDB" id="5308957at2759"/>
<gene>
    <name evidence="1" type="ORF">CGLO_14426</name>
</gene>
<comment type="caution">
    <text evidence="1">The sequence shown here is derived from an EMBL/GenBank/DDBJ whole genome shotgun (WGS) entry which is preliminary data.</text>
</comment>
<evidence type="ECO:0000313" key="1">
    <source>
        <dbReference type="EMBL" id="EQB46514.1"/>
    </source>
</evidence>
<dbReference type="Proteomes" id="UP000015530">
    <property type="component" value="Unassembled WGS sequence"/>
</dbReference>
<protein>
    <submittedName>
        <fullName evidence="1">Uncharacterized protein</fullName>
    </submittedName>
</protein>
<dbReference type="STRING" id="1237896.T0K408"/>
<dbReference type="AlphaFoldDB" id="T0K408"/>
<dbReference type="HOGENOM" id="CLU_2072955_0_0_1"/>
<reference evidence="2" key="1">
    <citation type="journal article" date="2013" name="Mol. Plant Microbe Interact.">
        <title>Global aspects of pacC regulation of pathogenicity genes in Colletotrichum gloeosporioides as revealed by transcriptome analysis.</title>
        <authorList>
            <person name="Alkan N."/>
            <person name="Meng X."/>
            <person name="Friedlander G."/>
            <person name="Reuveni E."/>
            <person name="Sukno S."/>
            <person name="Sherman A."/>
            <person name="Thon M."/>
            <person name="Fluhr R."/>
            <person name="Prusky D."/>
        </authorList>
    </citation>
    <scope>NUCLEOTIDE SEQUENCE [LARGE SCALE GENOMIC DNA]</scope>
    <source>
        <strain evidence="2">Cg-14</strain>
    </source>
</reference>
<accession>T0K408</accession>
<name>T0K408_COLGC</name>
<dbReference type="EMBL" id="AMYD01003358">
    <property type="protein sequence ID" value="EQB46514.1"/>
    <property type="molecule type" value="Genomic_DNA"/>
</dbReference>
<proteinExistence type="predicted"/>
<organism evidence="1 2">
    <name type="scientific">Colletotrichum gloeosporioides (strain Cg-14)</name>
    <name type="common">Anthracnose fungus</name>
    <name type="synonym">Glomerella cingulata</name>
    <dbReference type="NCBI Taxonomy" id="1237896"/>
    <lineage>
        <taxon>Eukaryota</taxon>
        <taxon>Fungi</taxon>
        <taxon>Dikarya</taxon>
        <taxon>Ascomycota</taxon>
        <taxon>Pezizomycotina</taxon>
        <taxon>Sordariomycetes</taxon>
        <taxon>Hypocreomycetidae</taxon>
        <taxon>Glomerellales</taxon>
        <taxon>Glomerellaceae</taxon>
        <taxon>Colletotrichum</taxon>
        <taxon>Colletotrichum gloeosporioides species complex</taxon>
    </lineage>
</organism>